<reference evidence="2 3" key="1">
    <citation type="submission" date="2016-03" db="EMBL/GenBank/DDBJ databases">
        <title>EvidentialGene: Evidence-directed Construction of Genes on Genomes.</title>
        <authorList>
            <person name="Gilbert D.G."/>
            <person name="Choi J.-H."/>
            <person name="Mockaitis K."/>
            <person name="Colbourne J."/>
            <person name="Pfrender M."/>
        </authorList>
    </citation>
    <scope>NUCLEOTIDE SEQUENCE [LARGE SCALE GENOMIC DNA]</scope>
    <source>
        <strain evidence="2 3">Xinb3</strain>
        <tissue evidence="2">Complete organism</tissue>
    </source>
</reference>
<keyword evidence="3" id="KW-1185">Reference proteome</keyword>
<dbReference type="AlphaFoldDB" id="A0A164UPT5"/>
<evidence type="ECO:0000256" key="1">
    <source>
        <dbReference type="SAM" id="MobiDB-lite"/>
    </source>
</evidence>
<organism evidence="2 3">
    <name type="scientific">Daphnia magna</name>
    <dbReference type="NCBI Taxonomy" id="35525"/>
    <lineage>
        <taxon>Eukaryota</taxon>
        <taxon>Metazoa</taxon>
        <taxon>Ecdysozoa</taxon>
        <taxon>Arthropoda</taxon>
        <taxon>Crustacea</taxon>
        <taxon>Branchiopoda</taxon>
        <taxon>Diplostraca</taxon>
        <taxon>Cladocera</taxon>
        <taxon>Anomopoda</taxon>
        <taxon>Daphniidae</taxon>
        <taxon>Daphnia</taxon>
    </lineage>
</organism>
<dbReference type="OrthoDB" id="10045021at2759"/>
<dbReference type="Proteomes" id="UP000076858">
    <property type="component" value="Unassembled WGS sequence"/>
</dbReference>
<sequence length="359" mass="41605">MLKLNLYSKNTGRPGDTRSAVTGHDRFGHVGALRSAKRSSVRPRFAPVPKWRIQKQALLRQQPQTERWRRFSGIRADDYKLITDQQTSSSNKKQNGYKADNSQGQGKSGWFFVGVVWLRQLLKHMLTCDKDACSDQSDESPEYLIPQYTLEHTGKNISKLTFPRLIRSDLRKSSGCKWTVRVLYQRNAATQFQAFKFEKFTDYYVFIFVVQVVAFGRPAQFVCNMFNMYRRRFYNAKAGAMNGGSSEELGHDRFNYMNPNVNYDKWPRRLRPKKNSLKVELEAPESPHLLEAEGGSREFATLAEGHQRHCNGSLREHQRLLSLRSSRHKCSPRCRVKVHPRSLISQIIALILHQFSYPL</sequence>
<dbReference type="EMBL" id="LRGB01001579">
    <property type="protein sequence ID" value="KZS11561.1"/>
    <property type="molecule type" value="Genomic_DNA"/>
</dbReference>
<feature type="region of interest" description="Disordered" evidence="1">
    <location>
        <begin position="82"/>
        <end position="102"/>
    </location>
</feature>
<feature type="region of interest" description="Disordered" evidence="1">
    <location>
        <begin position="1"/>
        <end position="23"/>
    </location>
</feature>
<accession>A0A164UPT5</accession>
<comment type="caution">
    <text evidence="2">The sequence shown here is derived from an EMBL/GenBank/DDBJ whole genome shotgun (WGS) entry which is preliminary data.</text>
</comment>
<feature type="compositionally biased region" description="Polar residues" evidence="1">
    <location>
        <begin position="83"/>
        <end position="102"/>
    </location>
</feature>
<protein>
    <submittedName>
        <fullName evidence="2">Uncharacterized protein</fullName>
    </submittedName>
</protein>
<name>A0A164UPT5_9CRUS</name>
<proteinExistence type="predicted"/>
<evidence type="ECO:0000313" key="2">
    <source>
        <dbReference type="EMBL" id="KZS11561.1"/>
    </source>
</evidence>
<gene>
    <name evidence="2" type="ORF">APZ42_023723</name>
</gene>
<evidence type="ECO:0000313" key="3">
    <source>
        <dbReference type="Proteomes" id="UP000076858"/>
    </source>
</evidence>